<organism evidence="2 3">
    <name type="scientific">Candidatus Argoarchaeum ethanivorans</name>
    <dbReference type="NCBI Taxonomy" id="2608793"/>
    <lineage>
        <taxon>Archaea</taxon>
        <taxon>Methanobacteriati</taxon>
        <taxon>Methanobacteriota</taxon>
        <taxon>Stenosarchaea group</taxon>
        <taxon>Methanomicrobia</taxon>
        <taxon>Methanosarcinales</taxon>
        <taxon>Methanosarcinales incertae sedis</taxon>
        <taxon>GOM Arc I cluster</taxon>
        <taxon>Candidatus Argoarchaeum</taxon>
    </lineage>
</organism>
<protein>
    <submittedName>
        <fullName evidence="2">PIN domain protein</fullName>
    </submittedName>
</protein>
<evidence type="ECO:0000259" key="1">
    <source>
        <dbReference type="Pfam" id="PF01850"/>
    </source>
</evidence>
<dbReference type="GO" id="GO:0004521">
    <property type="term" value="F:RNA endonuclease activity"/>
    <property type="evidence" value="ECO:0007669"/>
    <property type="project" value="InterPro"/>
</dbReference>
<name>A0A811TCW9_9EURY</name>
<dbReference type="GO" id="GO:0016075">
    <property type="term" value="P:rRNA catabolic process"/>
    <property type="evidence" value="ECO:0007669"/>
    <property type="project" value="TreeGrafter"/>
</dbReference>
<proteinExistence type="predicted"/>
<accession>A0A811TCW9</accession>
<dbReference type="InterPro" id="IPR029060">
    <property type="entry name" value="PIN-like_dom_sf"/>
</dbReference>
<dbReference type="Pfam" id="PF01850">
    <property type="entry name" value="PIN"/>
    <property type="match status" value="1"/>
</dbReference>
<dbReference type="SUPFAM" id="SSF88723">
    <property type="entry name" value="PIN domain-like"/>
    <property type="match status" value="1"/>
</dbReference>
<reference evidence="2" key="1">
    <citation type="submission" date="2020-10" db="EMBL/GenBank/DDBJ databases">
        <authorList>
            <person name="Hahn C.J."/>
            <person name="Laso-Perez R."/>
            <person name="Vulcano F."/>
            <person name="Vaziourakis K.-M."/>
            <person name="Stokke R."/>
            <person name="Steen I.H."/>
            <person name="Teske A."/>
            <person name="Boetius A."/>
            <person name="Liebeke M."/>
            <person name="Amann R."/>
            <person name="Knittel K."/>
        </authorList>
    </citation>
    <scope>NUCLEOTIDE SEQUENCE</scope>
    <source>
        <strain evidence="2">Gfbio:e3339647-f889-4370-9287-4fb5cb688e4c:AG392D22_GoMArc1</strain>
    </source>
</reference>
<comment type="caution">
    <text evidence="2">The sequence shown here is derived from an EMBL/GenBank/DDBJ whole genome shotgun (WGS) entry which is preliminary data.</text>
</comment>
<dbReference type="AlphaFoldDB" id="A0A811TCW9"/>
<dbReference type="PANTHER" id="PTHR42188">
    <property type="entry name" value="23S RRNA-SPECIFIC ENDONUCLEASE VAPC20"/>
    <property type="match status" value="1"/>
</dbReference>
<dbReference type="EMBL" id="CAJHIS010000013">
    <property type="protein sequence ID" value="CAD6493620.1"/>
    <property type="molecule type" value="Genomic_DNA"/>
</dbReference>
<dbReference type="PANTHER" id="PTHR42188:SF1">
    <property type="entry name" value="23S RRNA-SPECIFIC ENDONUCLEASE VAPC20"/>
    <property type="match status" value="1"/>
</dbReference>
<dbReference type="CDD" id="cd09854">
    <property type="entry name" value="PIN_VapC-like"/>
    <property type="match status" value="1"/>
</dbReference>
<dbReference type="Gene3D" id="3.40.50.1010">
    <property type="entry name" value="5'-nuclease"/>
    <property type="match status" value="1"/>
</dbReference>
<gene>
    <name evidence="2" type="ORF">EMLJLAPB_00576</name>
</gene>
<sequence length="138" mass="15739">MRFVDASVFVHAFIKPKRKLKEHEVRIKEAAKKIVKRINEGEEMAISTVQVAEIANLLEHYMPIDDALSIEMFLLTARNVRVHGVEKADCVNALEVAKDTKVGLSDAIAFVIMKENGLKEVYSFDHDFDRLNVKRITE</sequence>
<evidence type="ECO:0000313" key="2">
    <source>
        <dbReference type="EMBL" id="CAD6493620.1"/>
    </source>
</evidence>
<dbReference type="InterPro" id="IPR039018">
    <property type="entry name" value="VapC20-like"/>
</dbReference>
<feature type="domain" description="PIN" evidence="1">
    <location>
        <begin position="3"/>
        <end position="132"/>
    </location>
</feature>
<dbReference type="InterPro" id="IPR002716">
    <property type="entry name" value="PIN_dom"/>
</dbReference>
<evidence type="ECO:0000313" key="3">
    <source>
        <dbReference type="Proteomes" id="UP000634805"/>
    </source>
</evidence>
<dbReference type="Proteomes" id="UP000634805">
    <property type="component" value="Unassembled WGS sequence"/>
</dbReference>